<evidence type="ECO:0000259" key="3">
    <source>
        <dbReference type="Pfam" id="PF13458"/>
    </source>
</evidence>
<dbReference type="EMBL" id="BJCL01000004">
    <property type="protein sequence ID" value="GCL63057.1"/>
    <property type="molecule type" value="Genomic_DNA"/>
</dbReference>
<dbReference type="CDD" id="cd06358">
    <property type="entry name" value="PBP1_NHase"/>
    <property type="match status" value="1"/>
</dbReference>
<evidence type="ECO:0000313" key="4">
    <source>
        <dbReference type="EMBL" id="GCL63057.1"/>
    </source>
</evidence>
<dbReference type="SUPFAM" id="SSF53822">
    <property type="entry name" value="Periplasmic binding protein-like I"/>
    <property type="match status" value="1"/>
</dbReference>
<accession>A0A480ARY6</accession>
<dbReference type="Gene3D" id="3.40.50.2300">
    <property type="match status" value="2"/>
</dbReference>
<keyword evidence="2" id="KW-0732">Signal</keyword>
<keyword evidence="5" id="KW-1185">Reference proteome</keyword>
<proteinExistence type="inferred from homology"/>
<dbReference type="InterPro" id="IPR028081">
    <property type="entry name" value="Leu-bd"/>
</dbReference>
<evidence type="ECO:0000313" key="5">
    <source>
        <dbReference type="Proteomes" id="UP000301751"/>
    </source>
</evidence>
<dbReference type="AlphaFoldDB" id="A0A480ARY6"/>
<dbReference type="Proteomes" id="UP000301751">
    <property type="component" value="Unassembled WGS sequence"/>
</dbReference>
<evidence type="ECO:0000256" key="2">
    <source>
        <dbReference type="ARBA" id="ARBA00022729"/>
    </source>
</evidence>
<reference evidence="5" key="1">
    <citation type="submission" date="2019-03" db="EMBL/GenBank/DDBJ databases">
        <title>Aquabacterium pictum sp.nov., the first bacteriochlorophyll a-containing freshwater bacterium in the genus Aquabacterium of the class Betaproteobacteria.</title>
        <authorList>
            <person name="Hirose S."/>
            <person name="Tank M."/>
            <person name="Hara E."/>
            <person name="Tamaki H."/>
            <person name="Takaichi S."/>
            <person name="Haruta S."/>
            <person name="Hanada S."/>
        </authorList>
    </citation>
    <scope>NUCLEOTIDE SEQUENCE [LARGE SCALE GENOMIC DNA]</scope>
    <source>
        <strain evidence="5">W35</strain>
    </source>
</reference>
<dbReference type="PANTHER" id="PTHR47628">
    <property type="match status" value="1"/>
</dbReference>
<organism evidence="4 5">
    <name type="scientific">Pseudaquabacterium pictum</name>
    <dbReference type="NCBI Taxonomy" id="2315236"/>
    <lineage>
        <taxon>Bacteria</taxon>
        <taxon>Pseudomonadati</taxon>
        <taxon>Pseudomonadota</taxon>
        <taxon>Betaproteobacteria</taxon>
        <taxon>Burkholderiales</taxon>
        <taxon>Sphaerotilaceae</taxon>
        <taxon>Pseudaquabacterium</taxon>
    </lineage>
</organism>
<dbReference type="RefSeq" id="WP_162520764.1">
    <property type="nucleotide sequence ID" value="NZ_BJCL01000004.1"/>
</dbReference>
<protein>
    <submittedName>
        <fullName evidence="4">Nitrile hydratase regulator</fullName>
    </submittedName>
</protein>
<dbReference type="InterPro" id="IPR028082">
    <property type="entry name" value="Peripla_BP_I"/>
</dbReference>
<comment type="caution">
    <text evidence="4">The sequence shown here is derived from an EMBL/GenBank/DDBJ whole genome shotgun (WGS) entry which is preliminary data.</text>
</comment>
<name>A0A480ARY6_9BURK</name>
<comment type="similarity">
    <text evidence="1">Belongs to the leucine-binding protein family.</text>
</comment>
<evidence type="ECO:0000256" key="1">
    <source>
        <dbReference type="ARBA" id="ARBA00010062"/>
    </source>
</evidence>
<dbReference type="Pfam" id="PF13458">
    <property type="entry name" value="Peripla_BP_6"/>
    <property type="match status" value="1"/>
</dbReference>
<dbReference type="PANTHER" id="PTHR47628:SF1">
    <property type="entry name" value="ALIPHATIC AMIDASE EXPRESSION-REGULATING PROTEIN"/>
    <property type="match status" value="1"/>
</dbReference>
<gene>
    <name evidence="4" type="ORF">AQPW35_21380</name>
</gene>
<sequence>MKPSDVFGRGLLQRARVHRRGPFHVGVLIPTSGAMGLLGPCALACAALARDSWNAQGGLDGREVRLTLLNASEANTGLDDDVRDLVADGAVDALVALSNTAVCRRIAGVVDARVPLIYTPLYEGCGLPAWVHAIGETPERQLLPAIDWLAGRYRPRRWYLLGNDYSWPRRTHALALPAIRTSGAEVVRERYVPLGERDYDAIIDDVIASRAQVVLLSLLTADAVHFCRAFERAGLGGKVLRLSTCVEENTVLGVGDANSEGMFVAAGYFDALDSDANHAFKERYRARFGDRAPALNSASQSVYEGFAHLQRQAQTRRGPLLPGARDTQRGAYDAGRSPIYLGEVRGLGIRPLRTLTDAPG</sequence>
<feature type="domain" description="Leucine-binding protein" evidence="3">
    <location>
        <begin position="23"/>
        <end position="311"/>
    </location>
</feature>